<reference evidence="9" key="1">
    <citation type="submission" date="2023-06" db="EMBL/GenBank/DDBJ databases">
        <title>Genome-scale phylogeny and comparative genomics of the fungal order Sordariales.</title>
        <authorList>
            <consortium name="Lawrence Berkeley National Laboratory"/>
            <person name="Hensen N."/>
            <person name="Bonometti L."/>
            <person name="Westerberg I."/>
            <person name="Brannstrom I.O."/>
            <person name="Guillou S."/>
            <person name="Cros-Aarteil S."/>
            <person name="Calhoun S."/>
            <person name="Haridas S."/>
            <person name="Kuo A."/>
            <person name="Mondo S."/>
            <person name="Pangilinan J."/>
            <person name="Riley R."/>
            <person name="Labutti K."/>
            <person name="Andreopoulos B."/>
            <person name="Lipzen A."/>
            <person name="Chen C."/>
            <person name="Yanf M."/>
            <person name="Daum C."/>
            <person name="Ng V."/>
            <person name="Clum A."/>
            <person name="Steindorff A."/>
            <person name="Ohm R."/>
            <person name="Martin F."/>
            <person name="Silar P."/>
            <person name="Natvig D."/>
            <person name="Lalanne C."/>
            <person name="Gautier V."/>
            <person name="Ament-Velasquez S.L."/>
            <person name="Kruys A."/>
            <person name="Hutchinson M.I."/>
            <person name="Powell A.J."/>
            <person name="Barry K."/>
            <person name="Miller A.N."/>
            <person name="Grigoriev I.V."/>
            <person name="Debuchy R."/>
            <person name="Gladieux P."/>
            <person name="Thoren M.H."/>
            <person name="Johannesson H."/>
        </authorList>
    </citation>
    <scope>NUCLEOTIDE SEQUENCE</scope>
    <source>
        <strain evidence="9">CBS 606.72</strain>
    </source>
</reference>
<dbReference type="PANTHER" id="PTHR24269:SF16">
    <property type="entry name" value="PROTEIN SLG1"/>
    <property type="match status" value="1"/>
</dbReference>
<keyword evidence="3 7" id="KW-0732">Signal</keyword>
<name>A0AA39XFR6_9PEZI</name>
<dbReference type="PROSITE" id="PS51212">
    <property type="entry name" value="WSC"/>
    <property type="match status" value="1"/>
</dbReference>
<dbReference type="GO" id="GO:0005886">
    <property type="term" value="C:plasma membrane"/>
    <property type="evidence" value="ECO:0007669"/>
    <property type="project" value="TreeGrafter"/>
</dbReference>
<dbReference type="EMBL" id="JAULSU010000001">
    <property type="protein sequence ID" value="KAK0632340.1"/>
    <property type="molecule type" value="Genomic_DNA"/>
</dbReference>
<comment type="subcellular location">
    <subcellularLocation>
        <location evidence="1">Membrane</location>
        <topology evidence="1">Single-pass membrane protein</topology>
    </subcellularLocation>
</comment>
<evidence type="ECO:0000256" key="2">
    <source>
        <dbReference type="ARBA" id="ARBA00022692"/>
    </source>
</evidence>
<evidence type="ECO:0000256" key="4">
    <source>
        <dbReference type="ARBA" id="ARBA00022989"/>
    </source>
</evidence>
<sequence length="164" mass="17832">MWLRRILTLLLSILLLPCLVAADETTPALSIYNKTDDGYVYYGCYNETMDLPGTIGTRALNGGTNQVLEEKMTVPICHKFCRSNTVYKFAGLEYARECWCAQSLSTLSLPFHDSACSLPCEGDNTTACGGYLKISVYTLGASSTRAAWSAGLSAVGFSMLVNLL</sequence>
<dbReference type="Proteomes" id="UP001175000">
    <property type="component" value="Unassembled WGS sequence"/>
</dbReference>
<feature type="chain" id="PRO_5041319888" evidence="7">
    <location>
        <begin position="23"/>
        <end position="164"/>
    </location>
</feature>
<dbReference type="InterPro" id="IPR002889">
    <property type="entry name" value="WSC_carb-bd"/>
</dbReference>
<keyword evidence="10" id="KW-1185">Reference proteome</keyword>
<evidence type="ECO:0000256" key="7">
    <source>
        <dbReference type="SAM" id="SignalP"/>
    </source>
</evidence>
<evidence type="ECO:0000313" key="10">
    <source>
        <dbReference type="Proteomes" id="UP001175000"/>
    </source>
</evidence>
<dbReference type="PANTHER" id="PTHR24269">
    <property type="entry name" value="KREMEN PROTEIN"/>
    <property type="match status" value="1"/>
</dbReference>
<evidence type="ECO:0000256" key="3">
    <source>
        <dbReference type="ARBA" id="ARBA00022729"/>
    </source>
</evidence>
<evidence type="ECO:0000256" key="5">
    <source>
        <dbReference type="ARBA" id="ARBA00023136"/>
    </source>
</evidence>
<dbReference type="InterPro" id="IPR051836">
    <property type="entry name" value="Kremen_rcpt"/>
</dbReference>
<keyword evidence="5" id="KW-0472">Membrane</keyword>
<feature type="domain" description="WSC" evidence="8">
    <location>
        <begin position="38"/>
        <end position="140"/>
    </location>
</feature>
<feature type="signal peptide" evidence="7">
    <location>
        <begin position="1"/>
        <end position="22"/>
    </location>
</feature>
<evidence type="ECO:0000256" key="6">
    <source>
        <dbReference type="ARBA" id="ARBA00023180"/>
    </source>
</evidence>
<dbReference type="SMART" id="SM00321">
    <property type="entry name" value="WSC"/>
    <property type="match status" value="1"/>
</dbReference>
<keyword evidence="4" id="KW-1133">Transmembrane helix</keyword>
<evidence type="ECO:0000256" key="1">
    <source>
        <dbReference type="ARBA" id="ARBA00004167"/>
    </source>
</evidence>
<protein>
    <submittedName>
        <fullName evidence="9">WSC domain-containing protein</fullName>
    </submittedName>
</protein>
<dbReference type="Pfam" id="PF01822">
    <property type="entry name" value="WSC"/>
    <property type="match status" value="1"/>
</dbReference>
<dbReference type="AlphaFoldDB" id="A0AA39XFR6"/>
<proteinExistence type="predicted"/>
<evidence type="ECO:0000313" key="9">
    <source>
        <dbReference type="EMBL" id="KAK0632340.1"/>
    </source>
</evidence>
<accession>A0AA39XFR6</accession>
<evidence type="ECO:0000259" key="8">
    <source>
        <dbReference type="PROSITE" id="PS51212"/>
    </source>
</evidence>
<organism evidence="9 10">
    <name type="scientific">Immersiella caudata</name>
    <dbReference type="NCBI Taxonomy" id="314043"/>
    <lineage>
        <taxon>Eukaryota</taxon>
        <taxon>Fungi</taxon>
        <taxon>Dikarya</taxon>
        <taxon>Ascomycota</taxon>
        <taxon>Pezizomycotina</taxon>
        <taxon>Sordariomycetes</taxon>
        <taxon>Sordariomycetidae</taxon>
        <taxon>Sordariales</taxon>
        <taxon>Lasiosphaeriaceae</taxon>
        <taxon>Immersiella</taxon>
    </lineage>
</organism>
<keyword evidence="6" id="KW-0325">Glycoprotein</keyword>
<comment type="caution">
    <text evidence="9">The sequence shown here is derived from an EMBL/GenBank/DDBJ whole genome shotgun (WGS) entry which is preliminary data.</text>
</comment>
<keyword evidence="2" id="KW-0812">Transmembrane</keyword>
<gene>
    <name evidence="9" type="ORF">B0T14DRAFT_560041</name>
</gene>